<sequence length="242" mass="27019">MGAKNETLKLTTLFSVVLGKIMIALGLTPSLGLPKETQQSLFFYGSLVQINGDALDAEFLRGDSPDKIGTQLQAFGYVLVIYAFIVLQDQYKRLKVFQVNNFMQVLAGVIILSDRNVWKKNYLAIGNIIIILGNFIMALGRNDRLRSIAPLAYIDPLETRGGWTQATGAAIIFLGEVEKSMRNKKVEKGVQKNLNLENDKEGNKLKRTSVIPDKSCSVVKEEALFHHTLKDLMKKSPLLLYN</sequence>
<accession>A0A917W4B9</accession>
<organism evidence="2 3">
    <name type="scientific">Sporolactobacillus putidus</name>
    <dbReference type="NCBI Taxonomy" id="492735"/>
    <lineage>
        <taxon>Bacteria</taxon>
        <taxon>Bacillati</taxon>
        <taxon>Bacillota</taxon>
        <taxon>Bacilli</taxon>
        <taxon>Bacillales</taxon>
        <taxon>Sporolactobacillaceae</taxon>
        <taxon>Sporolactobacillus</taxon>
    </lineage>
</organism>
<evidence type="ECO:0000313" key="3">
    <source>
        <dbReference type="Proteomes" id="UP000654670"/>
    </source>
</evidence>
<dbReference type="Pfam" id="PF22116">
    <property type="entry name" value="DUF6944"/>
    <property type="match status" value="1"/>
</dbReference>
<proteinExistence type="predicted"/>
<keyword evidence="1" id="KW-0472">Membrane</keyword>
<evidence type="ECO:0000313" key="2">
    <source>
        <dbReference type="EMBL" id="GGL62075.1"/>
    </source>
</evidence>
<dbReference type="InterPro" id="IPR054224">
    <property type="entry name" value="DUF6944"/>
</dbReference>
<protein>
    <submittedName>
        <fullName evidence="2">Uncharacterized protein</fullName>
    </submittedName>
</protein>
<keyword evidence="3" id="KW-1185">Reference proteome</keyword>
<reference evidence="2" key="2">
    <citation type="submission" date="2020-09" db="EMBL/GenBank/DDBJ databases">
        <authorList>
            <person name="Sun Q."/>
            <person name="Ohkuma M."/>
        </authorList>
    </citation>
    <scope>NUCLEOTIDE SEQUENCE</scope>
    <source>
        <strain evidence="2">JCM 15325</strain>
    </source>
</reference>
<feature type="transmembrane region" description="Helical" evidence="1">
    <location>
        <begin position="122"/>
        <end position="140"/>
    </location>
</feature>
<feature type="transmembrane region" description="Helical" evidence="1">
    <location>
        <begin position="68"/>
        <end position="87"/>
    </location>
</feature>
<reference evidence="2" key="1">
    <citation type="journal article" date="2014" name="Int. J. Syst. Evol. Microbiol.">
        <title>Complete genome sequence of Corynebacterium casei LMG S-19264T (=DSM 44701T), isolated from a smear-ripened cheese.</title>
        <authorList>
            <consortium name="US DOE Joint Genome Institute (JGI-PGF)"/>
            <person name="Walter F."/>
            <person name="Albersmeier A."/>
            <person name="Kalinowski J."/>
            <person name="Ruckert C."/>
        </authorList>
    </citation>
    <scope>NUCLEOTIDE SEQUENCE</scope>
    <source>
        <strain evidence="2">JCM 15325</strain>
    </source>
</reference>
<dbReference type="Proteomes" id="UP000654670">
    <property type="component" value="Unassembled WGS sequence"/>
</dbReference>
<dbReference type="AlphaFoldDB" id="A0A917W4B9"/>
<keyword evidence="1" id="KW-1133">Transmembrane helix</keyword>
<dbReference type="RefSeq" id="WP_188804379.1">
    <property type="nucleotide sequence ID" value="NZ_BMOK01000014.1"/>
</dbReference>
<feature type="transmembrane region" description="Helical" evidence="1">
    <location>
        <begin position="12"/>
        <end position="33"/>
    </location>
</feature>
<name>A0A917W4B9_9BACL</name>
<keyword evidence="1" id="KW-0812">Transmembrane</keyword>
<dbReference type="EMBL" id="BMOK01000014">
    <property type="protein sequence ID" value="GGL62075.1"/>
    <property type="molecule type" value="Genomic_DNA"/>
</dbReference>
<evidence type="ECO:0000256" key="1">
    <source>
        <dbReference type="SAM" id="Phobius"/>
    </source>
</evidence>
<gene>
    <name evidence="2" type="ORF">GCM10007968_27580</name>
</gene>
<comment type="caution">
    <text evidence="2">The sequence shown here is derived from an EMBL/GenBank/DDBJ whole genome shotgun (WGS) entry which is preliminary data.</text>
</comment>